<dbReference type="InterPro" id="IPR020894">
    <property type="entry name" value="Cadherin_CS"/>
</dbReference>
<dbReference type="FunFam" id="2.60.40.60:FF:000081">
    <property type="entry name" value="protocadherin Fat 4"/>
    <property type="match status" value="1"/>
</dbReference>
<dbReference type="FunFam" id="2.60.40.60:FF:000020">
    <property type="entry name" value="Dachsous cadherin-related 1b"/>
    <property type="match status" value="1"/>
</dbReference>
<dbReference type="InterPro" id="IPR002126">
    <property type="entry name" value="Cadherin-like_dom"/>
</dbReference>
<dbReference type="SMART" id="SM00112">
    <property type="entry name" value="CA"/>
    <property type="match status" value="4"/>
</dbReference>
<keyword evidence="2" id="KW-0812">Transmembrane</keyword>
<organism evidence="13 14">
    <name type="scientific">Scyliorhinus torazame</name>
    <name type="common">Cloudy catshark</name>
    <name type="synonym">Catulus torazame</name>
    <dbReference type="NCBI Taxonomy" id="75743"/>
    <lineage>
        <taxon>Eukaryota</taxon>
        <taxon>Metazoa</taxon>
        <taxon>Chordata</taxon>
        <taxon>Craniata</taxon>
        <taxon>Vertebrata</taxon>
        <taxon>Chondrichthyes</taxon>
        <taxon>Elasmobranchii</taxon>
        <taxon>Galeomorphii</taxon>
        <taxon>Galeoidea</taxon>
        <taxon>Carcharhiniformes</taxon>
        <taxon>Scyliorhinidae</taxon>
        <taxon>Scyliorhinus</taxon>
    </lineage>
</organism>
<evidence type="ECO:0000256" key="2">
    <source>
        <dbReference type="ARBA" id="ARBA00022692"/>
    </source>
</evidence>
<keyword evidence="14" id="KW-1185">Reference proteome</keyword>
<dbReference type="PANTHER" id="PTHR24026:SF126">
    <property type="entry name" value="PROTOCADHERIN FAT 4"/>
    <property type="match status" value="1"/>
</dbReference>
<feature type="domain" description="Cadherin" evidence="12">
    <location>
        <begin position="1"/>
        <end position="96"/>
    </location>
</feature>
<evidence type="ECO:0000256" key="3">
    <source>
        <dbReference type="ARBA" id="ARBA00022729"/>
    </source>
</evidence>
<gene>
    <name evidence="13" type="ORF">scyTo_0021957</name>
</gene>
<protein>
    <recommendedName>
        <fullName evidence="12">Cadherin domain-containing protein</fullName>
    </recommendedName>
</protein>
<feature type="domain" description="Cadherin" evidence="12">
    <location>
        <begin position="107"/>
        <end position="203"/>
    </location>
</feature>
<feature type="non-terminal residue" evidence="13">
    <location>
        <position position="1"/>
    </location>
</feature>
<dbReference type="PROSITE" id="PS50268">
    <property type="entry name" value="CADHERIN_2"/>
    <property type="match status" value="4"/>
</dbReference>
<dbReference type="PROSITE" id="PS00232">
    <property type="entry name" value="CADHERIN_1"/>
    <property type="match status" value="1"/>
</dbReference>
<evidence type="ECO:0000256" key="11">
    <source>
        <dbReference type="SAM" id="MobiDB-lite"/>
    </source>
</evidence>
<dbReference type="EMBL" id="BFAA01020653">
    <property type="protein sequence ID" value="GCB82204.1"/>
    <property type="molecule type" value="Genomic_DNA"/>
</dbReference>
<evidence type="ECO:0000256" key="6">
    <source>
        <dbReference type="ARBA" id="ARBA00022889"/>
    </source>
</evidence>
<evidence type="ECO:0000313" key="13">
    <source>
        <dbReference type="EMBL" id="GCB82204.1"/>
    </source>
</evidence>
<feature type="region of interest" description="Disordered" evidence="11">
    <location>
        <begin position="1"/>
        <end position="25"/>
    </location>
</feature>
<evidence type="ECO:0000256" key="1">
    <source>
        <dbReference type="ARBA" id="ARBA00004167"/>
    </source>
</evidence>
<keyword evidence="9" id="KW-0325">Glycoprotein</keyword>
<dbReference type="OMA" id="LEIQINI"/>
<evidence type="ECO:0000256" key="8">
    <source>
        <dbReference type="ARBA" id="ARBA00023136"/>
    </source>
</evidence>
<keyword evidence="4" id="KW-0677">Repeat</keyword>
<evidence type="ECO:0000256" key="7">
    <source>
        <dbReference type="ARBA" id="ARBA00022989"/>
    </source>
</evidence>
<feature type="compositionally biased region" description="Polar residues" evidence="11">
    <location>
        <begin position="1"/>
        <end position="16"/>
    </location>
</feature>
<evidence type="ECO:0000256" key="5">
    <source>
        <dbReference type="ARBA" id="ARBA00022837"/>
    </source>
</evidence>
<dbReference type="Proteomes" id="UP000288216">
    <property type="component" value="Unassembled WGS sequence"/>
</dbReference>
<name>A0A401Q9Z4_SCYTO</name>
<proteinExistence type="predicted"/>
<dbReference type="STRING" id="75743.A0A401Q9Z4"/>
<accession>A0A401Q9Z4</accession>
<keyword evidence="6" id="KW-0130">Cell adhesion</keyword>
<dbReference type="SUPFAM" id="SSF49313">
    <property type="entry name" value="Cadherin-like"/>
    <property type="match status" value="5"/>
</dbReference>
<keyword evidence="3" id="KW-0732">Signal</keyword>
<dbReference type="GO" id="GO:0007156">
    <property type="term" value="P:homophilic cell adhesion via plasma membrane adhesion molecules"/>
    <property type="evidence" value="ECO:0007669"/>
    <property type="project" value="InterPro"/>
</dbReference>
<evidence type="ECO:0000313" key="14">
    <source>
        <dbReference type="Proteomes" id="UP000288216"/>
    </source>
</evidence>
<comment type="caution">
    <text evidence="13">The sequence shown here is derived from an EMBL/GenBank/DDBJ whole genome shotgun (WGS) entry which is preliminary data.</text>
</comment>
<evidence type="ECO:0000259" key="12">
    <source>
        <dbReference type="PROSITE" id="PS50268"/>
    </source>
</evidence>
<evidence type="ECO:0000256" key="4">
    <source>
        <dbReference type="ARBA" id="ARBA00022737"/>
    </source>
</evidence>
<dbReference type="GO" id="GO:0003007">
    <property type="term" value="P:heart morphogenesis"/>
    <property type="evidence" value="ECO:0007669"/>
    <property type="project" value="UniProtKB-ARBA"/>
</dbReference>
<sequence>VFEGSPSGSVVTSLQAQDPDEGENGTVVYSLSGSWTQQFSLHPTTGKLRTASVLSRLERQEYEFTVLASDRGLPSQTTPLAVRVQVLSSPSSFPQSGSNTVTFRSIEGMAPGSRIGSVASKDRLARADGQVTYTLVGGTDLDGRLVVNRLTGDIYLAQELDYELGSHYQLEVAVDDLSTGFPHSTITIVEIDIEDRNEYAPHFAEDPITVVISENTEIGATVHTFHAADKDGSGPNSEVRYSLLQHTPPGTFLHIDPITGILTVGAPIDRELNPFFLLVVQAVDQALNSSQRKSSAVTVRVFVTDENDNSPHFLSPSVLSVIENQPIGTVISYVVAEDVDLGENGRLSYQIKSSSGGTRFRLDANTGALSIVKELDCEEQSWVNLTIEACDHGASRHSATQLLHIQLIDVNDEVPVFEETAYEASVMENQPIGTQVIQTHATDRDQGNKSLDR</sequence>
<evidence type="ECO:0000256" key="10">
    <source>
        <dbReference type="PROSITE-ProRule" id="PRU00043"/>
    </source>
</evidence>
<dbReference type="FunFam" id="2.60.40.60:FF:000033">
    <property type="entry name" value="FAT atypical cadherin 1"/>
    <property type="match status" value="1"/>
</dbReference>
<keyword evidence="8" id="KW-0472">Membrane</keyword>
<dbReference type="InterPro" id="IPR015919">
    <property type="entry name" value="Cadherin-like_sf"/>
</dbReference>
<dbReference type="GO" id="GO:0005886">
    <property type="term" value="C:plasma membrane"/>
    <property type="evidence" value="ECO:0007669"/>
    <property type="project" value="UniProtKB-SubCell"/>
</dbReference>
<feature type="domain" description="Cadherin" evidence="12">
    <location>
        <begin position="204"/>
        <end position="313"/>
    </location>
</feature>
<evidence type="ECO:0000256" key="9">
    <source>
        <dbReference type="ARBA" id="ARBA00023180"/>
    </source>
</evidence>
<dbReference type="Pfam" id="PF00028">
    <property type="entry name" value="Cadherin"/>
    <property type="match status" value="4"/>
</dbReference>
<reference evidence="13 14" key="1">
    <citation type="journal article" date="2018" name="Nat. Ecol. Evol.">
        <title>Shark genomes provide insights into elasmobranch evolution and the origin of vertebrates.</title>
        <authorList>
            <person name="Hara Y"/>
            <person name="Yamaguchi K"/>
            <person name="Onimaru K"/>
            <person name="Kadota M"/>
            <person name="Koyanagi M"/>
            <person name="Keeley SD"/>
            <person name="Tatsumi K"/>
            <person name="Tanaka K"/>
            <person name="Motone F"/>
            <person name="Kageyama Y"/>
            <person name="Nozu R"/>
            <person name="Adachi N"/>
            <person name="Nishimura O"/>
            <person name="Nakagawa R"/>
            <person name="Tanegashima C"/>
            <person name="Kiyatake I"/>
            <person name="Matsumoto R"/>
            <person name="Murakumo K"/>
            <person name="Nishida K"/>
            <person name="Terakita A"/>
            <person name="Kuratani S"/>
            <person name="Sato K"/>
            <person name="Hyodo S Kuraku.S."/>
        </authorList>
    </citation>
    <scope>NUCLEOTIDE SEQUENCE [LARGE SCALE GENOMIC DNA]</scope>
</reference>
<keyword evidence="5 10" id="KW-0106">Calcium</keyword>
<dbReference type="PANTHER" id="PTHR24026">
    <property type="entry name" value="FAT ATYPICAL CADHERIN-RELATED"/>
    <property type="match status" value="1"/>
</dbReference>
<dbReference type="GO" id="GO:0005509">
    <property type="term" value="F:calcium ion binding"/>
    <property type="evidence" value="ECO:0007669"/>
    <property type="project" value="UniProtKB-UniRule"/>
</dbReference>
<dbReference type="Gene3D" id="2.60.40.60">
    <property type="entry name" value="Cadherins"/>
    <property type="match status" value="5"/>
</dbReference>
<comment type="subcellular location">
    <subcellularLocation>
        <location evidence="1">Membrane</location>
        <topology evidence="1">Single-pass membrane protein</topology>
    </subcellularLocation>
</comment>
<dbReference type="GO" id="GO:0048729">
    <property type="term" value="P:tissue morphogenesis"/>
    <property type="evidence" value="ECO:0007669"/>
    <property type="project" value="UniProtKB-ARBA"/>
</dbReference>
<feature type="domain" description="Cadherin" evidence="12">
    <location>
        <begin position="313"/>
        <end position="417"/>
    </location>
</feature>
<dbReference type="OrthoDB" id="6252479at2759"/>
<dbReference type="CDD" id="cd11304">
    <property type="entry name" value="Cadherin_repeat"/>
    <property type="match status" value="5"/>
</dbReference>
<dbReference type="AlphaFoldDB" id="A0A401Q9Z4"/>
<keyword evidence="7" id="KW-1133">Transmembrane helix</keyword>
<dbReference type="PRINTS" id="PR00205">
    <property type="entry name" value="CADHERIN"/>
</dbReference>